<sequence length="251" mass="27691">MSLLSRCNRSSIFSNLTRRNGKATSFLSSQPDPTTKHPSSVNPAPTFHPHRQYSSTRYSPSDLRARILSRYPELSKRDIPSVTLSFLVLHELTAIVPLIVIFLILNSTGTGKTLYDYIQSTLLSIPAEEGLNNDQDGDKQSQSRDGDLLSVLRSKLTGVFEEGSRKIERLSQKYGQRGSKEVRSDGSNGVEHFKASEVVNGGMVASGLVAYLFVKALLPVRIGLSLYLAPACASAIRRILNSSRKSQFFLK</sequence>
<dbReference type="AlphaFoldDB" id="A0AAV0B4S9"/>
<evidence type="ECO:0000313" key="3">
    <source>
        <dbReference type="EMBL" id="CAH7681628.1"/>
    </source>
</evidence>
<evidence type="ECO:0000256" key="1">
    <source>
        <dbReference type="SAM" id="MobiDB-lite"/>
    </source>
</evidence>
<evidence type="ECO:0000313" key="4">
    <source>
        <dbReference type="EMBL" id="CAH7684471.1"/>
    </source>
</evidence>
<evidence type="ECO:0000256" key="2">
    <source>
        <dbReference type="SAM" id="Phobius"/>
    </source>
</evidence>
<dbReference type="PANTHER" id="PTHR28002:SF1">
    <property type="entry name" value="MIOREX COMPLEX COMPONENT 11"/>
    <property type="match status" value="1"/>
</dbReference>
<protein>
    <submittedName>
        <fullName evidence="3">Expressed protein</fullName>
    </submittedName>
</protein>
<organism evidence="3 5">
    <name type="scientific">Phakopsora pachyrhizi</name>
    <name type="common">Asian soybean rust disease fungus</name>
    <dbReference type="NCBI Taxonomy" id="170000"/>
    <lineage>
        <taxon>Eukaryota</taxon>
        <taxon>Fungi</taxon>
        <taxon>Dikarya</taxon>
        <taxon>Basidiomycota</taxon>
        <taxon>Pucciniomycotina</taxon>
        <taxon>Pucciniomycetes</taxon>
        <taxon>Pucciniales</taxon>
        <taxon>Phakopsoraceae</taxon>
        <taxon>Phakopsora</taxon>
    </lineage>
</organism>
<feature type="transmembrane region" description="Helical" evidence="2">
    <location>
        <begin position="208"/>
        <end position="236"/>
    </location>
</feature>
<keyword evidence="5" id="KW-1185">Reference proteome</keyword>
<accession>A0AAV0B4S9</accession>
<evidence type="ECO:0000313" key="5">
    <source>
        <dbReference type="Proteomes" id="UP001153365"/>
    </source>
</evidence>
<dbReference type="PANTHER" id="PTHR28002">
    <property type="entry name" value="MIOREX COMPLEX COMPONENT 11"/>
    <property type="match status" value="1"/>
</dbReference>
<feature type="transmembrane region" description="Helical" evidence="2">
    <location>
        <begin position="84"/>
        <end position="105"/>
    </location>
</feature>
<feature type="region of interest" description="Disordered" evidence="1">
    <location>
        <begin position="23"/>
        <end position="58"/>
    </location>
</feature>
<reference evidence="3" key="1">
    <citation type="submission" date="2022-06" db="EMBL/GenBank/DDBJ databases">
        <authorList>
            <consortium name="SYNGENTA / RWTH Aachen University"/>
        </authorList>
    </citation>
    <scope>NUCLEOTIDE SEQUENCE</scope>
</reference>
<dbReference type="GO" id="GO:0005739">
    <property type="term" value="C:mitochondrion"/>
    <property type="evidence" value="ECO:0007669"/>
    <property type="project" value="TreeGrafter"/>
</dbReference>
<gene>
    <name evidence="3" type="ORF">PPACK8108_LOCUS14255</name>
    <name evidence="4" type="ORF">PPACK8108_LOCUS18633</name>
</gene>
<dbReference type="EMBL" id="CALTRL010003654">
    <property type="protein sequence ID" value="CAH7681628.1"/>
    <property type="molecule type" value="Genomic_DNA"/>
</dbReference>
<comment type="caution">
    <text evidence="3">The sequence shown here is derived from an EMBL/GenBank/DDBJ whole genome shotgun (WGS) entry which is preliminary data.</text>
</comment>
<keyword evidence="2" id="KW-0472">Membrane</keyword>
<keyword evidence="2" id="KW-0812">Transmembrane</keyword>
<name>A0AAV0B4S9_PHAPC</name>
<proteinExistence type="predicted"/>
<dbReference type="Proteomes" id="UP001153365">
    <property type="component" value="Unassembled WGS sequence"/>
</dbReference>
<dbReference type="InterPro" id="IPR018811">
    <property type="entry name" value="MRX11"/>
</dbReference>
<feature type="compositionally biased region" description="Polar residues" evidence="1">
    <location>
        <begin position="23"/>
        <end position="43"/>
    </location>
</feature>
<dbReference type="EMBL" id="CALTRL010005406">
    <property type="protein sequence ID" value="CAH7684471.1"/>
    <property type="molecule type" value="Genomic_DNA"/>
</dbReference>
<dbReference type="Pfam" id="PF10306">
    <property type="entry name" value="FLILHELTA"/>
    <property type="match status" value="1"/>
</dbReference>
<keyword evidence="2" id="KW-1133">Transmembrane helix</keyword>